<keyword evidence="10 14" id="KW-0067">ATP-binding</keyword>
<keyword evidence="3 14" id="KW-0285">Flavoprotein</keyword>
<keyword evidence="17" id="KW-1185">Reference proteome</keyword>
<dbReference type="RefSeq" id="WP_118251439.1">
    <property type="nucleotide sequence ID" value="NZ_JBBMEI010000025.1"/>
</dbReference>
<keyword evidence="9 14" id="KW-0274">FAD</keyword>
<evidence type="ECO:0000256" key="9">
    <source>
        <dbReference type="ARBA" id="ARBA00022827"/>
    </source>
</evidence>
<dbReference type="InterPro" id="IPR014729">
    <property type="entry name" value="Rossmann-like_a/b/a_fold"/>
</dbReference>
<keyword evidence="7 14" id="KW-0547">Nucleotide-binding</keyword>
<comment type="pathway">
    <text evidence="2 14">Cofactor biosynthesis; FMN biosynthesis; FMN from riboflavin (ATP route): step 1/1.</text>
</comment>
<dbReference type="InterPro" id="IPR023465">
    <property type="entry name" value="Riboflavin_kinase_dom_sf"/>
</dbReference>
<proteinExistence type="inferred from homology"/>
<dbReference type="InterPro" id="IPR015864">
    <property type="entry name" value="FAD_synthase"/>
</dbReference>
<reference evidence="16 17" key="1">
    <citation type="submission" date="2024-03" db="EMBL/GenBank/DDBJ databases">
        <title>Human intestinal bacterial collection.</title>
        <authorList>
            <person name="Pauvert C."/>
            <person name="Hitch T.C.A."/>
            <person name="Clavel T."/>
        </authorList>
    </citation>
    <scope>NUCLEOTIDE SEQUENCE [LARGE SCALE GENOMIC DNA]</scope>
    <source>
        <strain evidence="16 17">CLA-AA-H95</strain>
    </source>
</reference>
<dbReference type="EC" id="2.7.7.2" evidence="14"/>
<keyword evidence="5 14" id="KW-0808">Transferase</keyword>
<dbReference type="Gene3D" id="2.40.30.30">
    <property type="entry name" value="Riboflavin kinase-like"/>
    <property type="match status" value="1"/>
</dbReference>
<dbReference type="SMART" id="SM00904">
    <property type="entry name" value="Flavokinase"/>
    <property type="match status" value="1"/>
</dbReference>
<comment type="catalytic activity">
    <reaction evidence="13 14">
        <text>FMN + ATP + H(+) = FAD + diphosphate</text>
        <dbReference type="Rhea" id="RHEA:17237"/>
        <dbReference type="ChEBI" id="CHEBI:15378"/>
        <dbReference type="ChEBI" id="CHEBI:30616"/>
        <dbReference type="ChEBI" id="CHEBI:33019"/>
        <dbReference type="ChEBI" id="CHEBI:57692"/>
        <dbReference type="ChEBI" id="CHEBI:58210"/>
        <dbReference type="EC" id="2.7.7.2"/>
    </reaction>
</comment>
<evidence type="ECO:0000313" key="17">
    <source>
        <dbReference type="Proteomes" id="UP001446032"/>
    </source>
</evidence>
<dbReference type="PANTHER" id="PTHR22749">
    <property type="entry name" value="RIBOFLAVIN KINASE/FMN ADENYLYLTRANSFERASE"/>
    <property type="match status" value="1"/>
</dbReference>
<dbReference type="GO" id="GO:0008531">
    <property type="term" value="F:riboflavin kinase activity"/>
    <property type="evidence" value="ECO:0007669"/>
    <property type="project" value="UniProtKB-EC"/>
</dbReference>
<keyword evidence="8 14" id="KW-0418">Kinase</keyword>
<evidence type="ECO:0000256" key="3">
    <source>
        <dbReference type="ARBA" id="ARBA00022630"/>
    </source>
</evidence>
<dbReference type="NCBIfam" id="NF004162">
    <property type="entry name" value="PRK05627.1-5"/>
    <property type="match status" value="1"/>
</dbReference>
<evidence type="ECO:0000256" key="5">
    <source>
        <dbReference type="ARBA" id="ARBA00022679"/>
    </source>
</evidence>
<dbReference type="SUPFAM" id="SSF82114">
    <property type="entry name" value="Riboflavin kinase-like"/>
    <property type="match status" value="1"/>
</dbReference>
<dbReference type="SUPFAM" id="SSF52374">
    <property type="entry name" value="Nucleotidylyl transferase"/>
    <property type="match status" value="1"/>
</dbReference>
<sequence length="297" mass="33852">MEYIKIEGQFPKFSNCAVTLGKFDGIHRGHRKLIQKILEHKKEYGTTSVVVAFVSDRQTILTGEERRLLLEDMGVDVLLECPLNEQIRHMKADQFIRQILIGSLQASFVVVGEDYRFGYERKGTPDLLKKAGLKYGYETEIVPKEMDGSRKISSTFIREELKKGNMHKISELLGTDFFVAGEVEHGKGLGHKKFFPTTNLVPPKQKLMPPNGVYVTVSKFGDTEYQGITNVGYKPTVGEDFLGVETYLFDCDEDLYGKDCIVFFRKFQRPEHKFASFEALKAQIARDIEAGHAFFEK</sequence>
<dbReference type="EMBL" id="JBBMEI010000025">
    <property type="protein sequence ID" value="MEQ2358560.1"/>
    <property type="molecule type" value="Genomic_DNA"/>
</dbReference>
<organism evidence="16 17">
    <name type="scientific">Blautia intestinihominis</name>
    <dbReference type="NCBI Taxonomy" id="3133152"/>
    <lineage>
        <taxon>Bacteria</taxon>
        <taxon>Bacillati</taxon>
        <taxon>Bacillota</taxon>
        <taxon>Clostridia</taxon>
        <taxon>Lachnospirales</taxon>
        <taxon>Lachnospiraceae</taxon>
        <taxon>Blautia</taxon>
    </lineage>
</organism>
<keyword evidence="11" id="KW-0511">Multifunctional enzyme</keyword>
<evidence type="ECO:0000256" key="7">
    <source>
        <dbReference type="ARBA" id="ARBA00022741"/>
    </source>
</evidence>
<dbReference type="Proteomes" id="UP001446032">
    <property type="component" value="Unassembled WGS sequence"/>
</dbReference>
<evidence type="ECO:0000256" key="13">
    <source>
        <dbReference type="ARBA" id="ARBA00049494"/>
    </source>
</evidence>
<dbReference type="Pfam" id="PF01687">
    <property type="entry name" value="Flavokinase"/>
    <property type="match status" value="1"/>
</dbReference>
<dbReference type="CDD" id="cd02064">
    <property type="entry name" value="FAD_synthetase_N"/>
    <property type="match status" value="1"/>
</dbReference>
<evidence type="ECO:0000256" key="12">
    <source>
        <dbReference type="ARBA" id="ARBA00047880"/>
    </source>
</evidence>
<evidence type="ECO:0000259" key="15">
    <source>
        <dbReference type="SMART" id="SM00904"/>
    </source>
</evidence>
<evidence type="ECO:0000256" key="8">
    <source>
        <dbReference type="ARBA" id="ARBA00022777"/>
    </source>
</evidence>
<keyword evidence="6 14" id="KW-0548">Nucleotidyltransferase</keyword>
<comment type="similarity">
    <text evidence="14">Belongs to the ribF family.</text>
</comment>
<dbReference type="NCBIfam" id="TIGR00125">
    <property type="entry name" value="cyt_tran_rel"/>
    <property type="match status" value="1"/>
</dbReference>
<dbReference type="InterPro" id="IPR002606">
    <property type="entry name" value="Riboflavin_kinase_bac"/>
</dbReference>
<comment type="caution">
    <text evidence="16">The sequence shown here is derived from an EMBL/GenBank/DDBJ whole genome shotgun (WGS) entry which is preliminary data.</text>
</comment>
<dbReference type="GO" id="GO:0003919">
    <property type="term" value="F:FMN adenylyltransferase activity"/>
    <property type="evidence" value="ECO:0007669"/>
    <property type="project" value="UniProtKB-EC"/>
</dbReference>
<evidence type="ECO:0000256" key="14">
    <source>
        <dbReference type="PIRNR" id="PIRNR004491"/>
    </source>
</evidence>
<dbReference type="Gene3D" id="3.40.50.620">
    <property type="entry name" value="HUPs"/>
    <property type="match status" value="1"/>
</dbReference>
<dbReference type="PANTHER" id="PTHR22749:SF6">
    <property type="entry name" value="RIBOFLAVIN KINASE"/>
    <property type="match status" value="1"/>
</dbReference>
<keyword evidence="4 14" id="KW-0288">FMN</keyword>
<evidence type="ECO:0000256" key="11">
    <source>
        <dbReference type="ARBA" id="ARBA00023268"/>
    </source>
</evidence>
<evidence type="ECO:0000256" key="1">
    <source>
        <dbReference type="ARBA" id="ARBA00004726"/>
    </source>
</evidence>
<accession>A0ABV1ALI5</accession>
<dbReference type="EC" id="2.7.1.26" evidence="14"/>
<gene>
    <name evidence="16" type="ORF">WMO75_09480</name>
</gene>
<name>A0ABV1ALI5_9FIRM</name>
<evidence type="ECO:0000256" key="2">
    <source>
        <dbReference type="ARBA" id="ARBA00005201"/>
    </source>
</evidence>
<evidence type="ECO:0000256" key="6">
    <source>
        <dbReference type="ARBA" id="ARBA00022695"/>
    </source>
</evidence>
<comment type="catalytic activity">
    <reaction evidence="12 14">
        <text>riboflavin + ATP = FMN + ADP + H(+)</text>
        <dbReference type="Rhea" id="RHEA:14357"/>
        <dbReference type="ChEBI" id="CHEBI:15378"/>
        <dbReference type="ChEBI" id="CHEBI:30616"/>
        <dbReference type="ChEBI" id="CHEBI:57986"/>
        <dbReference type="ChEBI" id="CHEBI:58210"/>
        <dbReference type="ChEBI" id="CHEBI:456216"/>
        <dbReference type="EC" id="2.7.1.26"/>
    </reaction>
</comment>
<evidence type="ECO:0000256" key="4">
    <source>
        <dbReference type="ARBA" id="ARBA00022643"/>
    </source>
</evidence>
<evidence type="ECO:0000313" key="16">
    <source>
        <dbReference type="EMBL" id="MEQ2358560.1"/>
    </source>
</evidence>
<feature type="domain" description="Riboflavin kinase" evidence="15">
    <location>
        <begin position="172"/>
        <end position="296"/>
    </location>
</feature>
<dbReference type="InterPro" id="IPR004821">
    <property type="entry name" value="Cyt_trans-like"/>
</dbReference>
<dbReference type="InterPro" id="IPR023468">
    <property type="entry name" value="Riboflavin_kinase"/>
</dbReference>
<dbReference type="InterPro" id="IPR015865">
    <property type="entry name" value="Riboflavin_kinase_bac/euk"/>
</dbReference>
<dbReference type="PIRSF" id="PIRSF004491">
    <property type="entry name" value="FAD_Synth"/>
    <property type="match status" value="1"/>
</dbReference>
<dbReference type="Pfam" id="PF06574">
    <property type="entry name" value="FAD_syn"/>
    <property type="match status" value="1"/>
</dbReference>
<evidence type="ECO:0000256" key="10">
    <source>
        <dbReference type="ARBA" id="ARBA00022840"/>
    </source>
</evidence>
<comment type="pathway">
    <text evidence="1 14">Cofactor biosynthesis; FAD biosynthesis; FAD from FMN: step 1/1.</text>
</comment>
<protein>
    <recommendedName>
        <fullName evidence="14">Riboflavin biosynthesis protein</fullName>
    </recommendedName>
    <domain>
        <recommendedName>
            <fullName evidence="14">Riboflavin kinase</fullName>
            <ecNumber evidence="14">2.7.1.26</ecNumber>
        </recommendedName>
        <alternativeName>
            <fullName evidence="14">Flavokinase</fullName>
        </alternativeName>
    </domain>
    <domain>
        <recommendedName>
            <fullName evidence="14">FMN adenylyltransferase</fullName>
            <ecNumber evidence="14">2.7.7.2</ecNumber>
        </recommendedName>
        <alternativeName>
            <fullName evidence="14">FAD pyrophosphorylase</fullName>
        </alternativeName>
        <alternativeName>
            <fullName evidence="14">FAD synthase</fullName>
        </alternativeName>
    </domain>
</protein>
<dbReference type="NCBIfam" id="TIGR00083">
    <property type="entry name" value="ribF"/>
    <property type="match status" value="1"/>
</dbReference>